<dbReference type="Proteomes" id="UP001500742">
    <property type="component" value="Unassembled WGS sequence"/>
</dbReference>
<evidence type="ECO:0000313" key="1">
    <source>
        <dbReference type="EMBL" id="GAA3961999.1"/>
    </source>
</evidence>
<reference evidence="2" key="1">
    <citation type="journal article" date="2019" name="Int. J. Syst. Evol. Microbiol.">
        <title>The Global Catalogue of Microorganisms (GCM) 10K type strain sequencing project: providing services to taxonomists for standard genome sequencing and annotation.</title>
        <authorList>
            <consortium name="The Broad Institute Genomics Platform"/>
            <consortium name="The Broad Institute Genome Sequencing Center for Infectious Disease"/>
            <person name="Wu L."/>
            <person name="Ma J."/>
        </authorList>
    </citation>
    <scope>NUCLEOTIDE SEQUENCE [LARGE SCALE GENOMIC DNA]</scope>
    <source>
        <strain evidence="2">JCM 16601</strain>
    </source>
</reference>
<proteinExistence type="predicted"/>
<accession>A0ABP7P9R5</accession>
<dbReference type="EMBL" id="BAAAZC010000006">
    <property type="protein sequence ID" value="GAA3961999.1"/>
    <property type="molecule type" value="Genomic_DNA"/>
</dbReference>
<gene>
    <name evidence="1" type="ORF">GCM10022210_07400</name>
</gene>
<name>A0ABP7P9R5_9SPHI</name>
<protein>
    <submittedName>
        <fullName evidence="1">Uncharacterized protein</fullName>
    </submittedName>
</protein>
<evidence type="ECO:0000313" key="2">
    <source>
        <dbReference type="Proteomes" id="UP001500742"/>
    </source>
</evidence>
<sequence length="145" mass="16402">MHFLRSVLGNNLDEEGFKVLKLTRQPNPDYNTPGYYGLPYIQTLFKDDPLTTKSFAHKTDTRGVFSLNFADCMYIIYTKKHDRTNVNRINLPAYAPPYATTIITFNEQYAFFGSNGVITNPQSILVEGEWGAAGIANLLPPDYQP</sequence>
<comment type="caution">
    <text evidence="1">The sequence shown here is derived from an EMBL/GenBank/DDBJ whole genome shotgun (WGS) entry which is preliminary data.</text>
</comment>
<keyword evidence="2" id="KW-1185">Reference proteome</keyword>
<organism evidence="1 2">
    <name type="scientific">Mucilaginibacter dorajii</name>
    <dbReference type="NCBI Taxonomy" id="692994"/>
    <lineage>
        <taxon>Bacteria</taxon>
        <taxon>Pseudomonadati</taxon>
        <taxon>Bacteroidota</taxon>
        <taxon>Sphingobacteriia</taxon>
        <taxon>Sphingobacteriales</taxon>
        <taxon>Sphingobacteriaceae</taxon>
        <taxon>Mucilaginibacter</taxon>
    </lineage>
</organism>
<dbReference type="RefSeq" id="WP_259091935.1">
    <property type="nucleotide sequence ID" value="NZ_BAAAZC010000006.1"/>
</dbReference>